<feature type="domain" description="Reverse transcriptase" evidence="1">
    <location>
        <begin position="1"/>
        <end position="99"/>
    </location>
</feature>
<evidence type="ECO:0000259" key="1">
    <source>
        <dbReference type="PROSITE" id="PS50878"/>
    </source>
</evidence>
<protein>
    <recommendedName>
        <fullName evidence="1">Reverse transcriptase domain-containing protein</fullName>
    </recommendedName>
</protein>
<dbReference type="InterPro" id="IPR000477">
    <property type="entry name" value="RT_dom"/>
</dbReference>
<sequence>MAEVRHLPGAGTRQGDPLSPAIFALVSSLVVYPLLERVSGVEVMMYTDDLLILFPYTYIAGVVQSVMGILQEFGDFFGIATQPKKKQPPSSGTWSQGHG</sequence>
<accession>A0A7S4FW71</accession>
<reference evidence="2" key="1">
    <citation type="submission" date="2021-01" db="EMBL/GenBank/DDBJ databases">
        <authorList>
            <person name="Corre E."/>
            <person name="Pelletier E."/>
            <person name="Niang G."/>
            <person name="Scheremetjew M."/>
            <person name="Finn R."/>
            <person name="Kale V."/>
            <person name="Holt S."/>
            <person name="Cochrane G."/>
            <person name="Meng A."/>
            <person name="Brown T."/>
            <person name="Cohen L."/>
        </authorList>
    </citation>
    <scope>NUCLEOTIDE SEQUENCE</scope>
    <source>
        <strain evidence="2">CCMP1594</strain>
    </source>
</reference>
<dbReference type="SUPFAM" id="SSF56672">
    <property type="entry name" value="DNA/RNA polymerases"/>
    <property type="match status" value="1"/>
</dbReference>
<dbReference type="Pfam" id="PF00078">
    <property type="entry name" value="RVT_1"/>
    <property type="match status" value="1"/>
</dbReference>
<dbReference type="EMBL" id="HBJA01081136">
    <property type="protein sequence ID" value="CAE0817194.1"/>
    <property type="molecule type" value="Transcribed_RNA"/>
</dbReference>
<organism evidence="2">
    <name type="scientific">Eutreptiella gymnastica</name>
    <dbReference type="NCBI Taxonomy" id="73025"/>
    <lineage>
        <taxon>Eukaryota</taxon>
        <taxon>Discoba</taxon>
        <taxon>Euglenozoa</taxon>
        <taxon>Euglenida</taxon>
        <taxon>Spirocuta</taxon>
        <taxon>Euglenophyceae</taxon>
        <taxon>Eutreptiales</taxon>
        <taxon>Eutreptiaceae</taxon>
        <taxon>Eutreptiella</taxon>
    </lineage>
</organism>
<name>A0A7S4FW71_9EUGL</name>
<dbReference type="PROSITE" id="PS50878">
    <property type="entry name" value="RT_POL"/>
    <property type="match status" value="1"/>
</dbReference>
<proteinExistence type="predicted"/>
<dbReference type="AlphaFoldDB" id="A0A7S4FW71"/>
<gene>
    <name evidence="2" type="ORF">EGYM00163_LOCUS28356</name>
</gene>
<dbReference type="InterPro" id="IPR043502">
    <property type="entry name" value="DNA/RNA_pol_sf"/>
</dbReference>
<evidence type="ECO:0000313" key="2">
    <source>
        <dbReference type="EMBL" id="CAE0817194.1"/>
    </source>
</evidence>